<dbReference type="Proteomes" id="UP000447833">
    <property type="component" value="Unassembled WGS sequence"/>
</dbReference>
<gene>
    <name evidence="2" type="ORF">GLW07_20420</name>
</gene>
<evidence type="ECO:0000256" key="1">
    <source>
        <dbReference type="SAM" id="Phobius"/>
    </source>
</evidence>
<dbReference type="RefSeq" id="WP_160921333.1">
    <property type="nucleotide sequence ID" value="NZ_WMEY01000009.1"/>
</dbReference>
<feature type="transmembrane region" description="Helical" evidence="1">
    <location>
        <begin position="12"/>
        <end position="30"/>
    </location>
</feature>
<dbReference type="AlphaFoldDB" id="A0A845F4K7"/>
<evidence type="ECO:0000313" key="3">
    <source>
        <dbReference type="Proteomes" id="UP000447833"/>
    </source>
</evidence>
<comment type="caution">
    <text evidence="2">The sequence shown here is derived from an EMBL/GenBank/DDBJ whole genome shotgun (WGS) entry which is preliminary data.</text>
</comment>
<proteinExistence type="predicted"/>
<accession>A0A845F4K7</accession>
<organism evidence="2 3">
    <name type="scientific">Guptibacillus hwajinpoensis</name>
    <dbReference type="NCBI Taxonomy" id="208199"/>
    <lineage>
        <taxon>Bacteria</taxon>
        <taxon>Bacillati</taxon>
        <taxon>Bacillota</taxon>
        <taxon>Bacilli</taxon>
        <taxon>Bacillales</taxon>
        <taxon>Guptibacillaceae</taxon>
        <taxon>Guptibacillus</taxon>
    </lineage>
</organism>
<protein>
    <submittedName>
        <fullName evidence="2">Uncharacterized protein</fullName>
    </submittedName>
</protein>
<keyword evidence="1" id="KW-0472">Membrane</keyword>
<keyword evidence="1" id="KW-0812">Transmembrane</keyword>
<evidence type="ECO:0000313" key="2">
    <source>
        <dbReference type="EMBL" id="MYL65730.1"/>
    </source>
</evidence>
<name>A0A845F4K7_9BACL</name>
<dbReference type="EMBL" id="WMEY01000009">
    <property type="protein sequence ID" value="MYL65730.1"/>
    <property type="molecule type" value="Genomic_DNA"/>
</dbReference>
<sequence length="56" mass="6514">MKDNKRKPKEKLIITGVWLFSIVYMFGYLYDQPVFSVTEGLKAVFEPIYYGMFGGP</sequence>
<keyword evidence="1" id="KW-1133">Transmembrane helix</keyword>
<reference evidence="2 3" key="1">
    <citation type="submission" date="2019-11" db="EMBL/GenBank/DDBJ databases">
        <title>Genome sequences of 17 halophilic strains isolated from different environments.</title>
        <authorList>
            <person name="Furrow R.E."/>
        </authorList>
    </citation>
    <scope>NUCLEOTIDE SEQUENCE [LARGE SCALE GENOMIC DNA]</scope>
    <source>
        <strain evidence="2 3">22506_14_FS</strain>
    </source>
</reference>